<keyword evidence="2" id="KW-1185">Reference proteome</keyword>
<dbReference type="Proteomes" id="UP000830671">
    <property type="component" value="Chromosome 10"/>
</dbReference>
<dbReference type="RefSeq" id="XP_049137763.1">
    <property type="nucleotide sequence ID" value="XM_049296539.1"/>
</dbReference>
<dbReference type="KEGG" id="clup:CLUP02_17631"/>
<evidence type="ECO:0000313" key="1">
    <source>
        <dbReference type="EMBL" id="UQC76120.1"/>
    </source>
</evidence>
<sequence>MEKRRTASPDERRNIHYHYFTIASIIYKYCIGGFRLHDRKWSKGRDTKVNIRYTHTKQSTLYQNQTQHRSEEKEHRRHCTKAKHRMAGYASLGRMSLPRGGTLDMTRHTASIHEAHIMIIPSTPKHLLFYDTPQTSLSYMLQGPSSRRKGGLTPAPDGKLVNIPARTCTRWAKCTSVLLSIEGGVSLYHPSSLCTLRNWRLEVGIHSQPLDYALISDSTS</sequence>
<gene>
    <name evidence="1" type="ORF">CLUP02_17631</name>
</gene>
<protein>
    <submittedName>
        <fullName evidence="1">Uncharacterized protein</fullName>
    </submittedName>
</protein>
<organism evidence="1 2">
    <name type="scientific">Colletotrichum lupini</name>
    <dbReference type="NCBI Taxonomy" id="145971"/>
    <lineage>
        <taxon>Eukaryota</taxon>
        <taxon>Fungi</taxon>
        <taxon>Dikarya</taxon>
        <taxon>Ascomycota</taxon>
        <taxon>Pezizomycotina</taxon>
        <taxon>Sordariomycetes</taxon>
        <taxon>Hypocreomycetidae</taxon>
        <taxon>Glomerellales</taxon>
        <taxon>Glomerellaceae</taxon>
        <taxon>Colletotrichum</taxon>
        <taxon>Colletotrichum acutatum species complex</taxon>
    </lineage>
</organism>
<proteinExistence type="predicted"/>
<reference evidence="1" key="1">
    <citation type="journal article" date="2021" name="Mol. Plant Microbe Interact.">
        <title>Complete Genome Sequence of the Plant-Pathogenic Fungus Colletotrichum lupini.</title>
        <authorList>
            <person name="Baroncelli R."/>
            <person name="Pensec F."/>
            <person name="Da Lio D."/>
            <person name="Boufleur T."/>
            <person name="Vicente I."/>
            <person name="Sarrocco S."/>
            <person name="Picot A."/>
            <person name="Baraldi E."/>
            <person name="Sukno S."/>
            <person name="Thon M."/>
            <person name="Le Floch G."/>
        </authorList>
    </citation>
    <scope>NUCLEOTIDE SEQUENCE</scope>
    <source>
        <strain evidence="1">IMI 504893</strain>
    </source>
</reference>
<dbReference type="AlphaFoldDB" id="A0A9Q8SFN1"/>
<accession>A0A9Q8SFN1</accession>
<name>A0A9Q8SFN1_9PEZI</name>
<evidence type="ECO:0000313" key="2">
    <source>
        <dbReference type="Proteomes" id="UP000830671"/>
    </source>
</evidence>
<dbReference type="GeneID" id="73351549"/>
<dbReference type="EMBL" id="CP019472">
    <property type="protein sequence ID" value="UQC76120.1"/>
    <property type="molecule type" value="Genomic_DNA"/>
</dbReference>